<dbReference type="Pfam" id="PF04230">
    <property type="entry name" value="PS_pyruv_trans"/>
    <property type="match status" value="1"/>
</dbReference>
<dbReference type="EMBL" id="WHJC01000003">
    <property type="protein sequence ID" value="MPQ42300.1"/>
    <property type="molecule type" value="Genomic_DNA"/>
</dbReference>
<name>A0A6I1MGK0_9CLOT</name>
<organism evidence="2 3">
    <name type="scientific">Clostridium tarantellae</name>
    <dbReference type="NCBI Taxonomy" id="39493"/>
    <lineage>
        <taxon>Bacteria</taxon>
        <taxon>Bacillati</taxon>
        <taxon>Bacillota</taxon>
        <taxon>Clostridia</taxon>
        <taxon>Eubacteriales</taxon>
        <taxon>Clostridiaceae</taxon>
        <taxon>Clostridium</taxon>
    </lineage>
</organism>
<sequence length="371" mass="43233">MKIYTITCHDVYNHGASLQAYALMKYLENQGHNVEIIDYKPDYLSNHYNMFSIDNPKWDKNFISKSIYLTLKIPSRIIGRKRKNAFDKFTRKNLKITNKRYKSNEDLLNNMPLGDAYICGSDQIWNSLHRNGRDRAFYLNFAPDNKIKASYAASFATDFVSKEYENLVKENVNKLDGVGVREVSGVNILNNLGIKKAVNVLDPVFLLGKEEWSNIGEEVFDEKYLLVYDFDKNSFIEKLAKDIAKEKGYKIYTISHYKAGYEDRSFRYSGPETFVSLVRNAEFVISNSFHAVVFSLIYEKEVVIVNRTENINTRMRDLLCLVNLKERLVTEKTYNLDKLLNPINYVEVKKILNKNIKFSKNYLEKVLAIKK</sequence>
<keyword evidence="2" id="KW-0808">Transferase</keyword>
<proteinExistence type="predicted"/>
<dbReference type="OrthoDB" id="9799278at2"/>
<evidence type="ECO:0000259" key="1">
    <source>
        <dbReference type="Pfam" id="PF04230"/>
    </source>
</evidence>
<dbReference type="GO" id="GO:0016740">
    <property type="term" value="F:transferase activity"/>
    <property type="evidence" value="ECO:0007669"/>
    <property type="project" value="UniProtKB-KW"/>
</dbReference>
<keyword evidence="3" id="KW-1185">Reference proteome</keyword>
<feature type="domain" description="Polysaccharide pyruvyl transferase" evidence="1">
    <location>
        <begin position="13"/>
        <end position="306"/>
    </location>
</feature>
<gene>
    <name evidence="2" type="ORF">GBZ86_00780</name>
</gene>
<reference evidence="2 3" key="1">
    <citation type="submission" date="2019-10" db="EMBL/GenBank/DDBJ databases">
        <title>The Genome Sequence of Clostridium tarantellae Isolated from Fish Brain.</title>
        <authorList>
            <person name="Bano L."/>
            <person name="Kiel M."/>
            <person name="Sales G."/>
            <person name="Doxey A.C."/>
            <person name="Mansfield M.J."/>
            <person name="Schiavone M."/>
            <person name="Rossetto O."/>
            <person name="Pirazzini M."/>
            <person name="Dobrindt U."/>
            <person name="Montecucco C."/>
        </authorList>
    </citation>
    <scope>NUCLEOTIDE SEQUENCE [LARGE SCALE GENOMIC DNA]</scope>
    <source>
        <strain evidence="2 3">DSM 3997</strain>
    </source>
</reference>
<evidence type="ECO:0000313" key="2">
    <source>
        <dbReference type="EMBL" id="MPQ42300.1"/>
    </source>
</evidence>
<accession>A0A6I1MGK0</accession>
<dbReference type="InterPro" id="IPR007345">
    <property type="entry name" value="Polysacch_pyruvyl_Trfase"/>
</dbReference>
<protein>
    <submittedName>
        <fullName evidence="2">Polysaccharide pyruvyl transferase family protein</fullName>
    </submittedName>
</protein>
<comment type="caution">
    <text evidence="2">The sequence shown here is derived from an EMBL/GenBank/DDBJ whole genome shotgun (WGS) entry which is preliminary data.</text>
</comment>
<dbReference type="AlphaFoldDB" id="A0A6I1MGK0"/>
<dbReference type="RefSeq" id="WP_152886808.1">
    <property type="nucleotide sequence ID" value="NZ_WHJC01000003.1"/>
</dbReference>
<evidence type="ECO:0000313" key="3">
    <source>
        <dbReference type="Proteomes" id="UP000430345"/>
    </source>
</evidence>
<dbReference type="Proteomes" id="UP000430345">
    <property type="component" value="Unassembled WGS sequence"/>
</dbReference>